<dbReference type="PANTHER" id="PTHR42801:SF4">
    <property type="entry name" value="AHPC_TSA FAMILY PROTEIN"/>
    <property type="match status" value="1"/>
</dbReference>
<dbReference type="KEGG" id="nou:Natoc_1830"/>
<dbReference type="EC" id="1.11.1.24" evidence="2"/>
<evidence type="ECO:0000313" key="13">
    <source>
        <dbReference type="EMBL" id="AGB37625.1"/>
    </source>
</evidence>
<evidence type="ECO:0000256" key="7">
    <source>
        <dbReference type="ARBA" id="ARBA00023284"/>
    </source>
</evidence>
<dbReference type="STRING" id="694430.Natoc_1830"/>
<dbReference type="Proteomes" id="UP000010878">
    <property type="component" value="Chromosome"/>
</dbReference>
<dbReference type="PROSITE" id="PS51352">
    <property type="entry name" value="THIOREDOXIN_2"/>
    <property type="match status" value="1"/>
</dbReference>
<comment type="similarity">
    <text evidence="9">Belongs to the peroxiredoxin family. BCP/PrxQ subfamily.</text>
</comment>
<evidence type="ECO:0000313" key="14">
    <source>
        <dbReference type="Proteomes" id="UP000010878"/>
    </source>
</evidence>
<feature type="active site" description="Cysteine sulfenic acid (-SOH) intermediate; for peroxidase activity" evidence="11">
    <location>
        <position position="43"/>
    </location>
</feature>
<dbReference type="HOGENOM" id="CLU_042529_14_1_2"/>
<protein>
    <recommendedName>
        <fullName evidence="2">thioredoxin-dependent peroxiredoxin</fullName>
        <ecNumber evidence="2">1.11.1.24</ecNumber>
    </recommendedName>
    <alternativeName>
        <fullName evidence="8">Thioredoxin peroxidase</fullName>
    </alternativeName>
</protein>
<comment type="catalytic activity">
    <reaction evidence="10">
        <text>a hydroperoxide + [thioredoxin]-dithiol = an alcohol + [thioredoxin]-disulfide + H2O</text>
        <dbReference type="Rhea" id="RHEA:62620"/>
        <dbReference type="Rhea" id="RHEA-COMP:10698"/>
        <dbReference type="Rhea" id="RHEA-COMP:10700"/>
        <dbReference type="ChEBI" id="CHEBI:15377"/>
        <dbReference type="ChEBI" id="CHEBI:29950"/>
        <dbReference type="ChEBI" id="CHEBI:30879"/>
        <dbReference type="ChEBI" id="CHEBI:35924"/>
        <dbReference type="ChEBI" id="CHEBI:50058"/>
        <dbReference type="EC" id="1.11.1.24"/>
    </reaction>
</comment>
<evidence type="ECO:0000256" key="8">
    <source>
        <dbReference type="ARBA" id="ARBA00032824"/>
    </source>
</evidence>
<evidence type="ECO:0000256" key="3">
    <source>
        <dbReference type="ARBA" id="ARBA00022559"/>
    </source>
</evidence>
<evidence type="ECO:0000256" key="1">
    <source>
        <dbReference type="ARBA" id="ARBA00011245"/>
    </source>
</evidence>
<evidence type="ECO:0000256" key="9">
    <source>
        <dbReference type="ARBA" id="ARBA00038489"/>
    </source>
</evidence>
<keyword evidence="5" id="KW-0560">Oxidoreductase</keyword>
<dbReference type="PANTHER" id="PTHR42801">
    <property type="entry name" value="THIOREDOXIN-DEPENDENT PEROXIDE REDUCTASE"/>
    <property type="match status" value="1"/>
</dbReference>
<proteinExistence type="inferred from homology"/>
<name>L0JZ90_9EURY</name>
<evidence type="ECO:0000256" key="4">
    <source>
        <dbReference type="ARBA" id="ARBA00022862"/>
    </source>
</evidence>
<evidence type="ECO:0000256" key="10">
    <source>
        <dbReference type="ARBA" id="ARBA00049091"/>
    </source>
</evidence>
<evidence type="ECO:0000256" key="11">
    <source>
        <dbReference type="PIRSR" id="PIRSR000239-1"/>
    </source>
</evidence>
<feature type="domain" description="Thioredoxin" evidence="12">
    <location>
        <begin position="2"/>
        <end position="154"/>
    </location>
</feature>
<keyword evidence="7" id="KW-0676">Redox-active center</keyword>
<dbReference type="GO" id="GO:0008379">
    <property type="term" value="F:thioredoxin peroxidase activity"/>
    <property type="evidence" value="ECO:0007669"/>
    <property type="project" value="TreeGrafter"/>
</dbReference>
<dbReference type="InterPro" id="IPR000866">
    <property type="entry name" value="AhpC/TSA"/>
</dbReference>
<evidence type="ECO:0000256" key="2">
    <source>
        <dbReference type="ARBA" id="ARBA00013017"/>
    </source>
</evidence>
<comment type="subunit">
    <text evidence="1">Monomer.</text>
</comment>
<dbReference type="GO" id="GO:0045454">
    <property type="term" value="P:cell redox homeostasis"/>
    <property type="evidence" value="ECO:0007669"/>
    <property type="project" value="TreeGrafter"/>
</dbReference>
<dbReference type="eggNOG" id="arCOG00310">
    <property type="taxonomic scope" value="Archaea"/>
</dbReference>
<evidence type="ECO:0000256" key="5">
    <source>
        <dbReference type="ARBA" id="ARBA00023002"/>
    </source>
</evidence>
<keyword evidence="4" id="KW-0049">Antioxidant</keyword>
<dbReference type="AlphaFoldDB" id="L0JZ90"/>
<dbReference type="Pfam" id="PF00578">
    <property type="entry name" value="AhpC-TSA"/>
    <property type="match status" value="1"/>
</dbReference>
<dbReference type="CDD" id="cd03017">
    <property type="entry name" value="PRX_BCP"/>
    <property type="match status" value="1"/>
</dbReference>
<keyword evidence="14" id="KW-1185">Reference proteome</keyword>
<evidence type="ECO:0000259" key="12">
    <source>
        <dbReference type="PROSITE" id="PS51352"/>
    </source>
</evidence>
<keyword evidence="3" id="KW-0575">Peroxidase</keyword>
<dbReference type="Gene3D" id="3.40.30.10">
    <property type="entry name" value="Glutaredoxin"/>
    <property type="match status" value="1"/>
</dbReference>
<dbReference type="EMBL" id="CP003929">
    <property type="protein sequence ID" value="AGB37625.1"/>
    <property type="molecule type" value="Genomic_DNA"/>
</dbReference>
<dbReference type="InterPro" id="IPR036249">
    <property type="entry name" value="Thioredoxin-like_sf"/>
</dbReference>
<dbReference type="OrthoDB" id="145578at2157"/>
<sequence>MLEIGDDAPEFVLQNQHGERVRRSAFDGHLVVYFYPRAGTDGCTTEAREFEDAREDFEDRGVGIVGISDDPVADLESFAADHELGFDLLSDPEGEVATLYDAYGEKRMFGNTFDGVFRTTYVVGPDGTIEAAYDDVSLDGHADDVLEDLGEGRTGKAAPER</sequence>
<dbReference type="RefSeq" id="WP_015321070.1">
    <property type="nucleotide sequence ID" value="NC_019974.1"/>
</dbReference>
<dbReference type="InterPro" id="IPR024706">
    <property type="entry name" value="Peroxiredoxin_AhpC-typ"/>
</dbReference>
<accession>L0JZ90</accession>
<dbReference type="GeneID" id="14404914"/>
<dbReference type="GO" id="GO:0005737">
    <property type="term" value="C:cytoplasm"/>
    <property type="evidence" value="ECO:0007669"/>
    <property type="project" value="TreeGrafter"/>
</dbReference>
<dbReference type="InterPro" id="IPR013766">
    <property type="entry name" value="Thioredoxin_domain"/>
</dbReference>
<keyword evidence="6" id="KW-1015">Disulfide bond</keyword>
<evidence type="ECO:0000256" key="6">
    <source>
        <dbReference type="ARBA" id="ARBA00023157"/>
    </source>
</evidence>
<dbReference type="SUPFAM" id="SSF52833">
    <property type="entry name" value="Thioredoxin-like"/>
    <property type="match status" value="1"/>
</dbReference>
<organism evidence="13 14">
    <name type="scientific">Natronococcus occultus SP4</name>
    <dbReference type="NCBI Taxonomy" id="694430"/>
    <lineage>
        <taxon>Archaea</taxon>
        <taxon>Methanobacteriati</taxon>
        <taxon>Methanobacteriota</taxon>
        <taxon>Stenosarchaea group</taxon>
        <taxon>Halobacteria</taxon>
        <taxon>Halobacteriales</taxon>
        <taxon>Natrialbaceae</taxon>
        <taxon>Natronococcus</taxon>
    </lineage>
</organism>
<dbReference type="InterPro" id="IPR050924">
    <property type="entry name" value="Peroxiredoxin_BCP/PrxQ"/>
</dbReference>
<reference evidence="13 14" key="1">
    <citation type="submission" date="2012-11" db="EMBL/GenBank/DDBJ databases">
        <title>FINISHED of Natronococcus occultus SP4, DSM 3396.</title>
        <authorList>
            <consortium name="DOE Joint Genome Institute"/>
            <person name="Eisen J."/>
            <person name="Huntemann M."/>
            <person name="Wei C.-L."/>
            <person name="Han J."/>
            <person name="Detter J.C."/>
            <person name="Han C."/>
            <person name="Tapia R."/>
            <person name="Chen A."/>
            <person name="Kyrpides N."/>
            <person name="Mavromatis K."/>
            <person name="Markowitz V."/>
            <person name="Szeto E."/>
            <person name="Ivanova N."/>
            <person name="Mikhailova N."/>
            <person name="Ovchinnikova G."/>
            <person name="Pagani I."/>
            <person name="Pati A."/>
            <person name="Goodwin L."/>
            <person name="Nordberg H.P."/>
            <person name="Cantor M.N."/>
            <person name="Hua S.X."/>
            <person name="Woyke T."/>
            <person name="Eisen J."/>
            <person name="Klenk H.-P."/>
            <person name="Klenk H.-P."/>
        </authorList>
    </citation>
    <scope>NUCLEOTIDE SEQUENCE [LARGE SCALE GENOMIC DNA]</scope>
    <source>
        <strain evidence="13 14">SP4</strain>
    </source>
</reference>
<dbReference type="GO" id="GO:0034599">
    <property type="term" value="P:cellular response to oxidative stress"/>
    <property type="evidence" value="ECO:0007669"/>
    <property type="project" value="TreeGrafter"/>
</dbReference>
<dbReference type="PIRSF" id="PIRSF000239">
    <property type="entry name" value="AHPC"/>
    <property type="match status" value="1"/>
</dbReference>
<gene>
    <name evidence="13" type="ORF">Natoc_1830</name>
</gene>
<dbReference type="FunFam" id="3.40.30.10:FF:000007">
    <property type="entry name" value="Thioredoxin-dependent thiol peroxidase"/>
    <property type="match status" value="1"/>
</dbReference>